<comment type="caution">
    <text evidence="1">The sequence shown here is derived from an EMBL/GenBank/DDBJ whole genome shotgun (WGS) entry which is preliminary data.</text>
</comment>
<dbReference type="AlphaFoldDB" id="A0A9D7S641"/>
<accession>A0A9D7S641</accession>
<dbReference type="Gene3D" id="1.25.40.10">
    <property type="entry name" value="Tetratricopeptide repeat domain"/>
    <property type="match status" value="1"/>
</dbReference>
<sequence>MKNFITLILILISLISFGQGPILDDLWKLYQSHDYDKVIENAKSHLNTDSLKADLNLLLGRSYADKGEFNKAIPYLKFTADNEFDYSRRKAWHLGIWVHVILCSKIIRIQKNRYWSVLI</sequence>
<reference evidence="1 2" key="1">
    <citation type="submission" date="2020-10" db="EMBL/GenBank/DDBJ databases">
        <title>Connecting structure to function with the recovery of over 1000 high-quality activated sludge metagenome-assembled genomes encoding full-length rRNA genes using long-read sequencing.</title>
        <authorList>
            <person name="Singleton C.M."/>
            <person name="Petriglieri F."/>
            <person name="Kristensen J.M."/>
            <person name="Kirkegaard R.H."/>
            <person name="Michaelsen T.Y."/>
            <person name="Andersen M.H."/>
            <person name="Karst S.M."/>
            <person name="Dueholm M.S."/>
            <person name="Nielsen P.H."/>
            <person name="Albertsen M."/>
        </authorList>
    </citation>
    <scope>NUCLEOTIDE SEQUENCE [LARGE SCALE GENOMIC DNA]</scope>
    <source>
        <strain evidence="1">Ribe_18-Q3-R11-54_BAT3C.373</strain>
    </source>
</reference>
<gene>
    <name evidence="1" type="ORF">IPO85_00025</name>
</gene>
<organism evidence="1 2">
    <name type="scientific">Candidatus Defluviibacterium haderslevense</name>
    <dbReference type="NCBI Taxonomy" id="2981993"/>
    <lineage>
        <taxon>Bacteria</taxon>
        <taxon>Pseudomonadati</taxon>
        <taxon>Bacteroidota</taxon>
        <taxon>Saprospiria</taxon>
        <taxon>Saprospirales</taxon>
        <taxon>Saprospiraceae</taxon>
        <taxon>Candidatus Defluviibacterium</taxon>
    </lineage>
</organism>
<dbReference type="InterPro" id="IPR011990">
    <property type="entry name" value="TPR-like_helical_dom_sf"/>
</dbReference>
<evidence type="ECO:0008006" key="3">
    <source>
        <dbReference type="Google" id="ProtNLM"/>
    </source>
</evidence>
<evidence type="ECO:0000313" key="2">
    <source>
        <dbReference type="Proteomes" id="UP000808349"/>
    </source>
</evidence>
<dbReference type="EMBL" id="JADKFW010000001">
    <property type="protein sequence ID" value="MBK9715925.1"/>
    <property type="molecule type" value="Genomic_DNA"/>
</dbReference>
<name>A0A9D7S641_9BACT</name>
<dbReference type="Proteomes" id="UP000808349">
    <property type="component" value="Unassembled WGS sequence"/>
</dbReference>
<evidence type="ECO:0000313" key="1">
    <source>
        <dbReference type="EMBL" id="MBK9715925.1"/>
    </source>
</evidence>
<dbReference type="SUPFAM" id="SSF48452">
    <property type="entry name" value="TPR-like"/>
    <property type="match status" value="1"/>
</dbReference>
<proteinExistence type="predicted"/>
<protein>
    <recommendedName>
        <fullName evidence="3">Tetratricopeptide repeat protein</fullName>
    </recommendedName>
</protein>